<accession>A0A427XK48</accession>
<feature type="transmembrane region" description="Helical" evidence="10">
    <location>
        <begin position="76"/>
        <end position="99"/>
    </location>
</feature>
<dbReference type="STRING" id="105984.A0A427XK48"/>
<proteinExistence type="inferred from homology"/>
<dbReference type="Gene3D" id="1.50.40.10">
    <property type="entry name" value="Mitochondrial carrier domain"/>
    <property type="match status" value="1"/>
</dbReference>
<evidence type="ECO:0000256" key="7">
    <source>
        <dbReference type="ARBA" id="ARBA00023136"/>
    </source>
</evidence>
<comment type="subcellular location">
    <subcellularLocation>
        <location evidence="1">Membrane</location>
        <topology evidence="1">Multi-pass membrane protein</topology>
    </subcellularLocation>
</comment>
<evidence type="ECO:0000256" key="3">
    <source>
        <dbReference type="ARBA" id="ARBA00022448"/>
    </source>
</evidence>
<evidence type="ECO:0000256" key="10">
    <source>
        <dbReference type="SAM" id="Phobius"/>
    </source>
</evidence>
<keyword evidence="6 10" id="KW-1133">Transmembrane helix</keyword>
<feature type="transmembrane region" description="Helical" evidence="10">
    <location>
        <begin position="6"/>
        <end position="34"/>
    </location>
</feature>
<keyword evidence="12" id="KW-1185">Reference proteome</keyword>
<keyword evidence="4 8" id="KW-0812">Transmembrane</keyword>
<evidence type="ECO:0000256" key="5">
    <source>
        <dbReference type="ARBA" id="ARBA00022737"/>
    </source>
</evidence>
<evidence type="ECO:0000256" key="1">
    <source>
        <dbReference type="ARBA" id="ARBA00004141"/>
    </source>
</evidence>
<evidence type="ECO:0000256" key="4">
    <source>
        <dbReference type="ARBA" id="ARBA00022692"/>
    </source>
</evidence>
<keyword evidence="5" id="KW-0677">Repeat</keyword>
<dbReference type="SUPFAM" id="SSF103506">
    <property type="entry name" value="Mitochondrial carrier"/>
    <property type="match status" value="1"/>
</dbReference>
<dbReference type="GeneID" id="39585822"/>
<evidence type="ECO:0000313" key="12">
    <source>
        <dbReference type="Proteomes" id="UP000279236"/>
    </source>
</evidence>
<evidence type="ECO:0000256" key="8">
    <source>
        <dbReference type="PROSITE-ProRule" id="PRU00282"/>
    </source>
</evidence>
<feature type="transmembrane region" description="Helical" evidence="10">
    <location>
        <begin position="178"/>
        <end position="200"/>
    </location>
</feature>
<dbReference type="OrthoDB" id="21292at2759"/>
<dbReference type="PROSITE" id="PS50920">
    <property type="entry name" value="SOLCAR"/>
    <property type="match status" value="1"/>
</dbReference>
<sequence>MANLFVTTLVAICIASFSMVFTVLVMMPFAGALIRLRANYNPRAVGFDGTDNHVGPRLTGMIDTLKRTKRLEGWYGIYKGAYAMFAFMLVITISSVIFVGGSAKRGPKGTYTVPAEGGIRMGIFFLILSLVSLPMAVIVNRSVITPYRLTNNPRESLLVLLSPHELARPTSLYTSPGLLVAVLLRSAAVVIIAGTMRWLFMGSSKTLEDISAWKIVVWYIFQALSATWLTPLEVIQTKLSVQPNIGEVSIEDPDGGAPEGLRFAGTEEDVVGLRPTTEPYLGFVDAVRKIIDEEGWQALYRGWIWTAFGAVFAAH</sequence>
<comment type="caution">
    <text evidence="11">The sequence shown here is derived from an EMBL/GenBank/DDBJ whole genome shotgun (WGS) entry which is preliminary data.</text>
</comment>
<keyword evidence="7 8" id="KW-0472">Membrane</keyword>
<dbReference type="GO" id="GO:0006862">
    <property type="term" value="P:nucleotide transport"/>
    <property type="evidence" value="ECO:0007669"/>
    <property type="project" value="InterPro"/>
</dbReference>
<dbReference type="EMBL" id="RSCE01000010">
    <property type="protein sequence ID" value="RSH79240.1"/>
    <property type="molecule type" value="Genomic_DNA"/>
</dbReference>
<name>A0A427XK48_9TREE</name>
<dbReference type="GO" id="GO:0016020">
    <property type="term" value="C:membrane"/>
    <property type="evidence" value="ECO:0007669"/>
    <property type="project" value="UniProtKB-SubCell"/>
</dbReference>
<evidence type="ECO:0008006" key="13">
    <source>
        <dbReference type="Google" id="ProtNLM"/>
    </source>
</evidence>
<protein>
    <recommendedName>
        <fullName evidence="13">Mitochondrial carrier</fullName>
    </recommendedName>
</protein>
<feature type="repeat" description="Solcar" evidence="8">
    <location>
        <begin position="6"/>
        <end position="105"/>
    </location>
</feature>
<dbReference type="PANTHER" id="PTHR45683">
    <property type="entry name" value="MITOCHONDRIAL NICOTINAMIDE ADENINE DINUCLEOTIDE TRANSPORTER 1-RELATED-RELATED"/>
    <property type="match status" value="1"/>
</dbReference>
<dbReference type="InterPro" id="IPR023395">
    <property type="entry name" value="MCP_dom_sf"/>
</dbReference>
<evidence type="ECO:0000256" key="9">
    <source>
        <dbReference type="RuleBase" id="RU000488"/>
    </source>
</evidence>
<dbReference type="InterPro" id="IPR018108">
    <property type="entry name" value="MCP_transmembrane"/>
</dbReference>
<organism evidence="11 12">
    <name type="scientific">Apiotrichum porosum</name>
    <dbReference type="NCBI Taxonomy" id="105984"/>
    <lineage>
        <taxon>Eukaryota</taxon>
        <taxon>Fungi</taxon>
        <taxon>Dikarya</taxon>
        <taxon>Basidiomycota</taxon>
        <taxon>Agaricomycotina</taxon>
        <taxon>Tremellomycetes</taxon>
        <taxon>Trichosporonales</taxon>
        <taxon>Trichosporonaceae</taxon>
        <taxon>Apiotrichum</taxon>
    </lineage>
</organism>
<reference evidence="11 12" key="1">
    <citation type="submission" date="2018-11" db="EMBL/GenBank/DDBJ databases">
        <title>Genome sequence of Apiotrichum porosum DSM 27194.</title>
        <authorList>
            <person name="Aliyu H."/>
            <person name="Gorte O."/>
            <person name="Ochsenreither K."/>
        </authorList>
    </citation>
    <scope>NUCLEOTIDE SEQUENCE [LARGE SCALE GENOMIC DNA]</scope>
    <source>
        <strain evidence="11 12">DSM 27194</strain>
    </source>
</reference>
<dbReference type="Pfam" id="PF00153">
    <property type="entry name" value="Mito_carr"/>
    <property type="match status" value="1"/>
</dbReference>
<dbReference type="GO" id="GO:0055085">
    <property type="term" value="P:transmembrane transport"/>
    <property type="evidence" value="ECO:0007669"/>
    <property type="project" value="InterPro"/>
</dbReference>
<evidence type="ECO:0000256" key="6">
    <source>
        <dbReference type="ARBA" id="ARBA00022989"/>
    </source>
</evidence>
<keyword evidence="3 9" id="KW-0813">Transport</keyword>
<gene>
    <name evidence="11" type="ORF">EHS24_001279</name>
</gene>
<feature type="transmembrane region" description="Helical" evidence="10">
    <location>
        <begin position="212"/>
        <end position="230"/>
    </location>
</feature>
<dbReference type="Proteomes" id="UP000279236">
    <property type="component" value="Unassembled WGS sequence"/>
</dbReference>
<feature type="transmembrane region" description="Helical" evidence="10">
    <location>
        <begin position="119"/>
        <end position="139"/>
    </location>
</feature>
<evidence type="ECO:0000256" key="2">
    <source>
        <dbReference type="ARBA" id="ARBA00006375"/>
    </source>
</evidence>
<dbReference type="InterPro" id="IPR044712">
    <property type="entry name" value="SLC25A32-like"/>
</dbReference>
<comment type="similarity">
    <text evidence="2 9">Belongs to the mitochondrial carrier (TC 2.A.29) family.</text>
</comment>
<dbReference type="AlphaFoldDB" id="A0A427XK48"/>
<evidence type="ECO:0000313" key="11">
    <source>
        <dbReference type="EMBL" id="RSH79240.1"/>
    </source>
</evidence>
<dbReference type="RefSeq" id="XP_028474387.1">
    <property type="nucleotide sequence ID" value="XM_028617080.1"/>
</dbReference>